<protein>
    <submittedName>
        <fullName evidence="2">Uncharacterized protein</fullName>
    </submittedName>
</protein>
<comment type="caution">
    <text evidence="2">The sequence shown here is derived from an EMBL/GenBank/DDBJ whole genome shotgun (WGS) entry which is preliminary data.</text>
</comment>
<reference evidence="2" key="1">
    <citation type="journal article" date="2014" name="Front. Microbiol.">
        <title>High frequency of phylogenetically diverse reductive dehalogenase-homologous genes in deep subseafloor sedimentary metagenomes.</title>
        <authorList>
            <person name="Kawai M."/>
            <person name="Futagami T."/>
            <person name="Toyoda A."/>
            <person name="Takaki Y."/>
            <person name="Nishi S."/>
            <person name="Hori S."/>
            <person name="Arai W."/>
            <person name="Tsubouchi T."/>
            <person name="Morono Y."/>
            <person name="Uchiyama I."/>
            <person name="Ito T."/>
            <person name="Fujiyama A."/>
            <person name="Inagaki F."/>
            <person name="Takami H."/>
        </authorList>
    </citation>
    <scope>NUCLEOTIDE SEQUENCE</scope>
    <source>
        <strain evidence="2">Expedition CK06-06</strain>
    </source>
</reference>
<proteinExistence type="predicted"/>
<organism evidence="2">
    <name type="scientific">marine sediment metagenome</name>
    <dbReference type="NCBI Taxonomy" id="412755"/>
    <lineage>
        <taxon>unclassified sequences</taxon>
        <taxon>metagenomes</taxon>
        <taxon>ecological metagenomes</taxon>
    </lineage>
</organism>
<gene>
    <name evidence="2" type="ORF">S03H2_00478</name>
</gene>
<dbReference type="AlphaFoldDB" id="X1FC67"/>
<accession>X1FC67</accession>
<evidence type="ECO:0000256" key="1">
    <source>
        <dbReference type="SAM" id="MobiDB-lite"/>
    </source>
</evidence>
<sequence>MKWLEKYRPKKLAVNNILPKVNIFLFPDISERIPENRLASKSPKALKDRVEPIVSKLTLKPSASMGIKGPKIDPPNPNKKNCI</sequence>
<name>X1FC67_9ZZZZ</name>
<dbReference type="EMBL" id="BARU01000092">
    <property type="protein sequence ID" value="GAH26959.1"/>
    <property type="molecule type" value="Genomic_DNA"/>
</dbReference>
<feature type="region of interest" description="Disordered" evidence="1">
    <location>
        <begin position="64"/>
        <end position="83"/>
    </location>
</feature>
<evidence type="ECO:0000313" key="2">
    <source>
        <dbReference type="EMBL" id="GAH26959.1"/>
    </source>
</evidence>